<dbReference type="AlphaFoldDB" id="A0A0J5TKN4"/>
<organism evidence="8 9">
    <name type="scientific">Rossellomorea marisflavi</name>
    <dbReference type="NCBI Taxonomy" id="189381"/>
    <lineage>
        <taxon>Bacteria</taxon>
        <taxon>Bacillati</taxon>
        <taxon>Bacillota</taxon>
        <taxon>Bacilli</taxon>
        <taxon>Bacillales</taxon>
        <taxon>Bacillaceae</taxon>
        <taxon>Rossellomorea</taxon>
    </lineage>
</organism>
<keyword evidence="5" id="KW-0812">Transmembrane</keyword>
<accession>A0A0J5TKN4</accession>
<dbReference type="Pfam" id="PF01032">
    <property type="entry name" value="FecCD"/>
    <property type="match status" value="1"/>
</dbReference>
<evidence type="ECO:0000256" key="2">
    <source>
        <dbReference type="ARBA" id="ARBA00007935"/>
    </source>
</evidence>
<keyword evidence="3" id="KW-0813">Transport</keyword>
<dbReference type="PANTHER" id="PTHR30472:SF65">
    <property type="entry name" value="SIDEROPHORE TRANSPORT SYSTEM PERMEASE PROTEIN YFIZ-RELATED"/>
    <property type="match status" value="1"/>
</dbReference>
<keyword evidence="4" id="KW-1003">Cell membrane</keyword>
<comment type="similarity">
    <text evidence="2">Belongs to the binding-protein-dependent transport system permease family. FecCD subfamily.</text>
</comment>
<protein>
    <submittedName>
        <fullName evidence="8">Iron ABC transporter</fullName>
    </submittedName>
</protein>
<evidence type="ECO:0000256" key="4">
    <source>
        <dbReference type="ARBA" id="ARBA00022475"/>
    </source>
</evidence>
<gene>
    <name evidence="8" type="ORF">AV649_19045</name>
</gene>
<evidence type="ECO:0000313" key="9">
    <source>
        <dbReference type="Proteomes" id="UP000076510"/>
    </source>
</evidence>
<dbReference type="InterPro" id="IPR037294">
    <property type="entry name" value="ABC_BtuC-like"/>
</dbReference>
<dbReference type="FunFam" id="1.10.3470.10:FF:000001">
    <property type="entry name" value="Vitamin B12 ABC transporter permease BtuC"/>
    <property type="match status" value="1"/>
</dbReference>
<dbReference type="OrthoDB" id="9811721at2"/>
<dbReference type="CDD" id="cd06550">
    <property type="entry name" value="TM_ABC_iron-siderophores_like"/>
    <property type="match status" value="1"/>
</dbReference>
<evidence type="ECO:0000256" key="3">
    <source>
        <dbReference type="ARBA" id="ARBA00022448"/>
    </source>
</evidence>
<dbReference type="SUPFAM" id="SSF81345">
    <property type="entry name" value="ABC transporter involved in vitamin B12 uptake, BtuC"/>
    <property type="match status" value="1"/>
</dbReference>
<comment type="subcellular location">
    <subcellularLocation>
        <location evidence="1">Cell membrane</location>
        <topology evidence="1">Multi-pass membrane protein</topology>
    </subcellularLocation>
</comment>
<dbReference type="GO" id="GO:0033214">
    <property type="term" value="P:siderophore-iron import into cell"/>
    <property type="evidence" value="ECO:0007669"/>
    <property type="project" value="TreeGrafter"/>
</dbReference>
<dbReference type="PANTHER" id="PTHR30472">
    <property type="entry name" value="FERRIC ENTEROBACTIN TRANSPORT SYSTEM PERMEASE PROTEIN"/>
    <property type="match status" value="1"/>
</dbReference>
<comment type="caution">
    <text evidence="8">The sequence shown here is derived from an EMBL/GenBank/DDBJ whole genome shotgun (WGS) entry which is preliminary data.</text>
</comment>
<dbReference type="Gene3D" id="1.10.3470.10">
    <property type="entry name" value="ABC transporter involved in vitamin B12 uptake, BtuC"/>
    <property type="match status" value="1"/>
</dbReference>
<dbReference type="EMBL" id="LQQY01000016">
    <property type="protein sequence ID" value="KZE48671.1"/>
    <property type="molecule type" value="Genomic_DNA"/>
</dbReference>
<evidence type="ECO:0000256" key="5">
    <source>
        <dbReference type="ARBA" id="ARBA00022692"/>
    </source>
</evidence>
<dbReference type="GO" id="GO:0022857">
    <property type="term" value="F:transmembrane transporter activity"/>
    <property type="evidence" value="ECO:0007669"/>
    <property type="project" value="InterPro"/>
</dbReference>
<dbReference type="Proteomes" id="UP000076510">
    <property type="component" value="Unassembled WGS sequence"/>
</dbReference>
<evidence type="ECO:0000256" key="6">
    <source>
        <dbReference type="ARBA" id="ARBA00022989"/>
    </source>
</evidence>
<evidence type="ECO:0000313" key="8">
    <source>
        <dbReference type="EMBL" id="KZE48671.1"/>
    </source>
</evidence>
<evidence type="ECO:0000256" key="7">
    <source>
        <dbReference type="ARBA" id="ARBA00023136"/>
    </source>
</evidence>
<dbReference type="GO" id="GO:0005886">
    <property type="term" value="C:plasma membrane"/>
    <property type="evidence" value="ECO:0007669"/>
    <property type="project" value="UniProtKB-SubCell"/>
</dbReference>
<dbReference type="PATRIC" id="fig|189381.10.peg.2898"/>
<name>A0A0J5TKN4_9BACI</name>
<sequence>MSRKLPYIPTLSILIIVLCGSFLVSVTFGAADTTLSDVWGALTNTGSGDKISILQELRFPREVAAILVGAALSVSGAIMQGMTRNPLADPGLLGLTAGANAALAAALAFLPSIGPFGIMLACFIGAAVGAGLVFGIGAVKRGGFSPFRIVLAGAAVSAFLFAVSEGIGLYFKLSKDISMWTAGGLIGTTWNQIYIIGPCILLCVIFSMGFSRQLTILSLNEEVAVGLGQRTVLVKSALFLLTVILAGSAVALVGNMAFLGLMVPHIARALTGTDYRTIIPVSVVLGSTFMLLADTIGRTVNAPYETPVAAIVSLMGLPFFLFIVRKGGKL</sequence>
<keyword evidence="6" id="KW-1133">Transmembrane helix</keyword>
<evidence type="ECO:0000256" key="1">
    <source>
        <dbReference type="ARBA" id="ARBA00004651"/>
    </source>
</evidence>
<proteinExistence type="inferred from homology"/>
<dbReference type="InterPro" id="IPR000522">
    <property type="entry name" value="ABC_transptr_permease_BtuC"/>
</dbReference>
<keyword evidence="7" id="KW-0472">Membrane</keyword>
<reference evidence="9" key="1">
    <citation type="submission" date="2016-01" db="EMBL/GenBank/DDBJ databases">
        <title>Whole genome sequencing of Bhargavaea cecembensis T14.</title>
        <authorList>
            <person name="Hong K.W."/>
        </authorList>
    </citation>
    <scope>NUCLEOTIDE SEQUENCE [LARGE SCALE GENOMIC DNA]</scope>
    <source>
        <strain evidence="9">M19</strain>
    </source>
</reference>